<evidence type="ECO:0000256" key="5">
    <source>
        <dbReference type="ARBA" id="ARBA00022729"/>
    </source>
</evidence>
<dbReference type="EMBL" id="CDMZ01001115">
    <property type="protein sequence ID" value="CEM27535.1"/>
    <property type="molecule type" value="Genomic_DNA"/>
</dbReference>
<evidence type="ECO:0000259" key="8">
    <source>
        <dbReference type="SMART" id="SM00737"/>
    </source>
</evidence>
<dbReference type="InterPro" id="IPR014756">
    <property type="entry name" value="Ig_E-set"/>
</dbReference>
<dbReference type="InterPro" id="IPR039670">
    <property type="entry name" value="NPC2-like"/>
</dbReference>
<reference evidence="9" key="1">
    <citation type="submission" date="2014-11" db="EMBL/GenBank/DDBJ databases">
        <authorList>
            <person name="Otto D Thomas"/>
            <person name="Naeem Raeece"/>
        </authorList>
    </citation>
    <scope>NUCLEOTIDE SEQUENCE</scope>
</reference>
<evidence type="ECO:0000256" key="2">
    <source>
        <dbReference type="ARBA" id="ARBA00006370"/>
    </source>
</evidence>
<evidence type="ECO:0000256" key="4">
    <source>
        <dbReference type="ARBA" id="ARBA00022448"/>
    </source>
</evidence>
<evidence type="ECO:0000256" key="6">
    <source>
        <dbReference type="ARBA" id="ARBA00023055"/>
    </source>
</evidence>
<dbReference type="SMART" id="SM00737">
    <property type="entry name" value="ML"/>
    <property type="match status" value="2"/>
</dbReference>
<keyword evidence="6" id="KW-0445">Lipid transport</keyword>
<dbReference type="Pfam" id="PF02221">
    <property type="entry name" value="E1_DerP2_DerF2"/>
    <property type="match status" value="2"/>
</dbReference>
<dbReference type="InterPro" id="IPR003172">
    <property type="entry name" value="ML_dom"/>
</dbReference>
<dbReference type="SUPFAM" id="SSF81296">
    <property type="entry name" value="E set domains"/>
    <property type="match status" value="2"/>
</dbReference>
<feature type="domain" description="MD-2-related lipid-recognition" evidence="8">
    <location>
        <begin position="33"/>
        <end position="150"/>
    </location>
</feature>
<dbReference type="GO" id="GO:0032934">
    <property type="term" value="F:sterol binding"/>
    <property type="evidence" value="ECO:0007669"/>
    <property type="project" value="InterPro"/>
</dbReference>
<feature type="domain" description="MD-2-related lipid-recognition" evidence="8">
    <location>
        <begin position="218"/>
        <end position="341"/>
    </location>
</feature>
<dbReference type="VEuPathDB" id="CryptoDB:Cvel_4555"/>
<gene>
    <name evidence="9" type="ORF">Cvel_4555</name>
</gene>
<dbReference type="AlphaFoldDB" id="A0A0G4GDY6"/>
<sequence length="376" mass="39618">MVRSVAPVVTLAALASVSPVSVSADHEVRDVVWTSCSSSAPPRLAVSAFDSQDADGDKIGFLFEGANGSKEAITGGTVKLSLKYAGIIPISRETALCEAFPQGCPLGAGESFRAEFVDSVPSFAPSAPVSGRLEMKADDGSELLCINLDAKIVKTPKAQKEKKLLRGSEDSLTEEREIANFLFLGDAVKEGEERGQELASVSESSVTSAVTPPLKMNWESCGDGDRVTVNTATIDPDPPVSGGDFSFSITGNLADGDPVSEGSIDLDLKFDKVIPFKKSIDLCQALEEAGKSCPISPGDLEIAAKTTIPSLVPSGKLTGTVKVNNSSASKNEELLCLKVDLSVSGKHKNFTKEEESFALLQGGEQDVVYEEKRLIA</sequence>
<comment type="function">
    <text evidence="1">Catalyzes the intermembrane transfer of phosphatidylglycerol and phosphatidylinositol.</text>
</comment>
<organism evidence="9">
    <name type="scientific">Chromera velia CCMP2878</name>
    <dbReference type="NCBI Taxonomy" id="1169474"/>
    <lineage>
        <taxon>Eukaryota</taxon>
        <taxon>Sar</taxon>
        <taxon>Alveolata</taxon>
        <taxon>Colpodellida</taxon>
        <taxon>Chromeraceae</taxon>
        <taxon>Chromera</taxon>
    </lineage>
</organism>
<comment type="subunit">
    <text evidence="3">Monomer.</text>
</comment>
<name>A0A0G4GDY6_9ALVE</name>
<evidence type="ECO:0000256" key="1">
    <source>
        <dbReference type="ARBA" id="ARBA00002053"/>
    </source>
</evidence>
<proteinExistence type="inferred from homology"/>
<dbReference type="PANTHER" id="PTHR11306">
    <property type="entry name" value="NIEMANN PICK TYPE C2 PROTEIN NPC2-RELATED"/>
    <property type="match status" value="1"/>
</dbReference>
<comment type="similarity">
    <text evidence="2">Belongs to the NPC2 family.</text>
</comment>
<evidence type="ECO:0000256" key="3">
    <source>
        <dbReference type="ARBA" id="ARBA00011245"/>
    </source>
</evidence>
<dbReference type="Gene3D" id="2.70.220.10">
    <property type="entry name" value="Ganglioside GM2 activator"/>
    <property type="match status" value="1"/>
</dbReference>
<dbReference type="PANTHER" id="PTHR11306:SF0">
    <property type="entry name" value="PHOSPHATIDYLGLYCEROL_PHOSPHATIDYLINOSITOL TRANSFER PROTEIN"/>
    <property type="match status" value="1"/>
</dbReference>
<keyword evidence="4" id="KW-0813">Transport</keyword>
<evidence type="ECO:0000256" key="7">
    <source>
        <dbReference type="SAM" id="SignalP"/>
    </source>
</evidence>
<dbReference type="InterPro" id="IPR036846">
    <property type="entry name" value="GM2-AP_sf"/>
</dbReference>
<dbReference type="GO" id="GO:0015918">
    <property type="term" value="P:sterol transport"/>
    <property type="evidence" value="ECO:0007669"/>
    <property type="project" value="InterPro"/>
</dbReference>
<evidence type="ECO:0000313" key="9">
    <source>
        <dbReference type="EMBL" id="CEM27535.1"/>
    </source>
</evidence>
<accession>A0A0G4GDY6</accession>
<dbReference type="Gene3D" id="2.60.40.770">
    <property type="match status" value="1"/>
</dbReference>
<keyword evidence="5 7" id="KW-0732">Signal</keyword>
<protein>
    <recommendedName>
        <fullName evidence="8">MD-2-related lipid-recognition domain-containing protein</fullName>
    </recommendedName>
</protein>
<feature type="signal peptide" evidence="7">
    <location>
        <begin position="1"/>
        <end position="24"/>
    </location>
</feature>
<feature type="chain" id="PRO_5005190548" description="MD-2-related lipid-recognition domain-containing protein" evidence="7">
    <location>
        <begin position="25"/>
        <end position="376"/>
    </location>
</feature>